<dbReference type="EMBL" id="BAABHA010000015">
    <property type="protein sequence ID" value="GAA4392106.1"/>
    <property type="molecule type" value="Genomic_DNA"/>
</dbReference>
<reference evidence="2" key="1">
    <citation type="journal article" date="2019" name="Int. J. Syst. Evol. Microbiol.">
        <title>The Global Catalogue of Microorganisms (GCM) 10K type strain sequencing project: providing services to taxonomists for standard genome sequencing and annotation.</title>
        <authorList>
            <consortium name="The Broad Institute Genomics Platform"/>
            <consortium name="The Broad Institute Genome Sequencing Center for Infectious Disease"/>
            <person name="Wu L."/>
            <person name="Ma J."/>
        </authorList>
    </citation>
    <scope>NUCLEOTIDE SEQUENCE [LARGE SCALE GENOMIC DNA]</scope>
    <source>
        <strain evidence="2">JCM 17924</strain>
    </source>
</reference>
<protein>
    <recommendedName>
        <fullName evidence="3">DNA-binding protein</fullName>
    </recommendedName>
</protein>
<proteinExistence type="predicted"/>
<gene>
    <name evidence="1" type="ORF">GCM10023186_42190</name>
</gene>
<evidence type="ECO:0008006" key="3">
    <source>
        <dbReference type="Google" id="ProtNLM"/>
    </source>
</evidence>
<dbReference type="RefSeq" id="WP_345227480.1">
    <property type="nucleotide sequence ID" value="NZ_BAABHA010000015.1"/>
</dbReference>
<name>A0ABP8JK78_9BACT</name>
<sequence>MTQAPPLKIDRFKCFTPQAYAEKEKMNLRTVYRRIEQKQVPTVEISGVVFIYIG</sequence>
<accession>A0ABP8JK78</accession>
<keyword evidence="2" id="KW-1185">Reference proteome</keyword>
<comment type="caution">
    <text evidence="1">The sequence shown here is derived from an EMBL/GenBank/DDBJ whole genome shotgun (WGS) entry which is preliminary data.</text>
</comment>
<evidence type="ECO:0000313" key="2">
    <source>
        <dbReference type="Proteomes" id="UP001500454"/>
    </source>
</evidence>
<organism evidence="1 2">
    <name type="scientific">Hymenobacter koreensis</name>
    <dbReference type="NCBI Taxonomy" id="1084523"/>
    <lineage>
        <taxon>Bacteria</taxon>
        <taxon>Pseudomonadati</taxon>
        <taxon>Bacteroidota</taxon>
        <taxon>Cytophagia</taxon>
        <taxon>Cytophagales</taxon>
        <taxon>Hymenobacteraceae</taxon>
        <taxon>Hymenobacter</taxon>
    </lineage>
</organism>
<evidence type="ECO:0000313" key="1">
    <source>
        <dbReference type="EMBL" id="GAA4392106.1"/>
    </source>
</evidence>
<dbReference type="Proteomes" id="UP001500454">
    <property type="component" value="Unassembled WGS sequence"/>
</dbReference>